<evidence type="ECO:0000256" key="11">
    <source>
        <dbReference type="RuleBase" id="RU004504"/>
    </source>
</evidence>
<dbReference type="UniPathway" id="UPA00135">
    <property type="reaction ID" value="UER00197"/>
</dbReference>
<dbReference type="PANTHER" id="PTHR43247:SF1">
    <property type="entry name" value="PHOSPHOSERINE AMINOTRANSFERASE"/>
    <property type="match status" value="1"/>
</dbReference>
<comment type="pathway">
    <text evidence="2 12">Amino-acid biosynthesis; L-serine biosynthesis; L-serine from 3-phospho-D-glycerate: step 2/3.</text>
</comment>
<evidence type="ECO:0000256" key="8">
    <source>
        <dbReference type="ARBA" id="ARBA00023299"/>
    </source>
</evidence>
<evidence type="ECO:0000256" key="5">
    <source>
        <dbReference type="ARBA" id="ARBA00022605"/>
    </source>
</evidence>
<dbReference type="Gene3D" id="3.90.1150.10">
    <property type="entry name" value="Aspartate Aminotransferase, domain 1"/>
    <property type="match status" value="1"/>
</dbReference>
<dbReference type="InterPro" id="IPR020578">
    <property type="entry name" value="Aminotrans_V_PyrdxlP_BS"/>
</dbReference>
<keyword evidence="15" id="KW-1185">Reference proteome</keyword>
<evidence type="ECO:0000256" key="2">
    <source>
        <dbReference type="ARBA" id="ARBA00005099"/>
    </source>
</evidence>
<name>A0A7J7JBA2_BUGNE</name>
<dbReference type="CDD" id="cd00611">
    <property type="entry name" value="PSAT_like"/>
    <property type="match status" value="1"/>
</dbReference>
<dbReference type="GO" id="GO:0030170">
    <property type="term" value="F:pyridoxal phosphate binding"/>
    <property type="evidence" value="ECO:0007669"/>
    <property type="project" value="TreeGrafter"/>
</dbReference>
<comment type="similarity">
    <text evidence="3">Belongs to the class-V pyridoxal-phosphate-dependent aminotransferase family. SerC subfamily.</text>
</comment>
<organism evidence="14 15">
    <name type="scientific">Bugula neritina</name>
    <name type="common">Brown bryozoan</name>
    <name type="synonym">Sertularia neritina</name>
    <dbReference type="NCBI Taxonomy" id="10212"/>
    <lineage>
        <taxon>Eukaryota</taxon>
        <taxon>Metazoa</taxon>
        <taxon>Spiralia</taxon>
        <taxon>Lophotrochozoa</taxon>
        <taxon>Bryozoa</taxon>
        <taxon>Gymnolaemata</taxon>
        <taxon>Cheilostomatida</taxon>
        <taxon>Flustrina</taxon>
        <taxon>Buguloidea</taxon>
        <taxon>Bugulidae</taxon>
        <taxon>Bugula</taxon>
    </lineage>
</organism>
<comment type="cofactor">
    <cofactor evidence="1 11">
        <name>pyridoxal 5'-phosphate</name>
        <dbReference type="ChEBI" id="CHEBI:597326"/>
    </cofactor>
</comment>
<accession>A0A7J7JBA2</accession>
<comment type="caution">
    <text evidence="14">The sequence shown here is derived from an EMBL/GenBank/DDBJ whole genome shotgun (WGS) entry which is preliminary data.</text>
</comment>
<dbReference type="OrthoDB" id="1703350at2759"/>
<sequence length="376" mass="41768">MAHLPHGRKLNFAAGPSALPLDVLQKAQSEMLNFNGTGISVMEMSHRSADFTEILTQAINNLQDLLDIPSNYKVLFVQGGGTGQFAAVAMNLMRLKPNHSADYFVTGTWSQKAAKEAEKYGKVNYVLPHTKQFKGVPHVNHWNLDNDASYIYYCANETVHGVEFQEPPSHNPDIPIVADMSSNILSKELDISKYGVIYFGAQKNVGPAGVTVVIIREDLLGRAMPSTPAVLDYKILAANNSLYNTPPCYGIYMCGLVFEWLKTHGGIETTAEKSNLKSSALYDIIDNSNEFYHCAVDKEHRSRMNVTFRIGGSNGNENLEKKFLEEAQNLHMIQLKGHRSVGGIRASLYNAVPVEHALKLADFMKDFQRRFGEPEA</sequence>
<evidence type="ECO:0000259" key="13">
    <source>
        <dbReference type="Pfam" id="PF00266"/>
    </source>
</evidence>
<dbReference type="EMBL" id="VXIV02002702">
    <property type="protein sequence ID" value="KAF6023530.1"/>
    <property type="molecule type" value="Genomic_DNA"/>
</dbReference>
<evidence type="ECO:0000256" key="3">
    <source>
        <dbReference type="ARBA" id="ARBA00006904"/>
    </source>
</evidence>
<protein>
    <recommendedName>
        <fullName evidence="12">Phosphoserine aminotransferase</fullName>
        <ecNumber evidence="12">2.6.1.52</ecNumber>
    </recommendedName>
</protein>
<evidence type="ECO:0000256" key="12">
    <source>
        <dbReference type="RuleBase" id="RU004505"/>
    </source>
</evidence>
<dbReference type="SUPFAM" id="SSF53383">
    <property type="entry name" value="PLP-dependent transferases"/>
    <property type="match status" value="1"/>
</dbReference>
<dbReference type="NCBIfam" id="TIGR01364">
    <property type="entry name" value="serC_1"/>
    <property type="match status" value="1"/>
</dbReference>
<dbReference type="InterPro" id="IPR015424">
    <property type="entry name" value="PyrdxlP-dep_Trfase"/>
</dbReference>
<comment type="catalytic activity">
    <reaction evidence="9">
        <text>4-(phosphooxy)-L-threonine + 2-oxoglutarate = (R)-3-hydroxy-2-oxo-4-phosphooxybutanoate + L-glutamate</text>
        <dbReference type="Rhea" id="RHEA:16573"/>
        <dbReference type="ChEBI" id="CHEBI:16810"/>
        <dbReference type="ChEBI" id="CHEBI:29985"/>
        <dbReference type="ChEBI" id="CHEBI:58452"/>
        <dbReference type="ChEBI" id="CHEBI:58538"/>
        <dbReference type="EC" id="2.6.1.52"/>
    </reaction>
</comment>
<dbReference type="Gene3D" id="3.40.640.10">
    <property type="entry name" value="Type I PLP-dependent aspartate aminotransferase-like (Major domain)"/>
    <property type="match status" value="1"/>
</dbReference>
<keyword evidence="4 12" id="KW-0032">Aminotransferase</keyword>
<gene>
    <name evidence="14" type="ORF">EB796_018178</name>
</gene>
<evidence type="ECO:0000256" key="10">
    <source>
        <dbReference type="ARBA" id="ARBA00049007"/>
    </source>
</evidence>
<dbReference type="InterPro" id="IPR022278">
    <property type="entry name" value="Pser_aminoTfrase"/>
</dbReference>
<evidence type="ECO:0000256" key="1">
    <source>
        <dbReference type="ARBA" id="ARBA00001933"/>
    </source>
</evidence>
<dbReference type="UniPathway" id="UPA00244">
    <property type="reaction ID" value="UER00311"/>
</dbReference>
<dbReference type="PANTHER" id="PTHR43247">
    <property type="entry name" value="PHOSPHOSERINE AMINOTRANSFERASE"/>
    <property type="match status" value="1"/>
</dbReference>
<dbReference type="PROSITE" id="PS00595">
    <property type="entry name" value="AA_TRANSFER_CLASS_5"/>
    <property type="match status" value="1"/>
</dbReference>
<evidence type="ECO:0000256" key="7">
    <source>
        <dbReference type="ARBA" id="ARBA00022898"/>
    </source>
</evidence>
<dbReference type="GO" id="GO:0006564">
    <property type="term" value="P:L-serine biosynthetic process"/>
    <property type="evidence" value="ECO:0007669"/>
    <property type="project" value="UniProtKB-KW"/>
</dbReference>
<dbReference type="Proteomes" id="UP000593567">
    <property type="component" value="Unassembled WGS sequence"/>
</dbReference>
<evidence type="ECO:0000256" key="4">
    <source>
        <dbReference type="ARBA" id="ARBA00022576"/>
    </source>
</evidence>
<keyword evidence="6 12" id="KW-0808">Transferase</keyword>
<evidence type="ECO:0000313" key="14">
    <source>
        <dbReference type="EMBL" id="KAF6023530.1"/>
    </source>
</evidence>
<evidence type="ECO:0000256" key="9">
    <source>
        <dbReference type="ARBA" id="ARBA00047630"/>
    </source>
</evidence>
<dbReference type="AlphaFoldDB" id="A0A7J7JBA2"/>
<keyword evidence="7" id="KW-0663">Pyridoxal phosphate</keyword>
<dbReference type="NCBIfam" id="NF003764">
    <property type="entry name" value="PRK05355.1"/>
    <property type="match status" value="1"/>
</dbReference>
<reference evidence="14" key="1">
    <citation type="submission" date="2020-06" db="EMBL/GenBank/DDBJ databases">
        <title>Draft genome of Bugula neritina, a colonial animal packing powerful symbionts and potential medicines.</title>
        <authorList>
            <person name="Rayko M."/>
        </authorList>
    </citation>
    <scope>NUCLEOTIDE SEQUENCE [LARGE SCALE GENOMIC DNA]</scope>
    <source>
        <strain evidence="14">Kwan_BN1</strain>
    </source>
</reference>
<evidence type="ECO:0000313" key="15">
    <source>
        <dbReference type="Proteomes" id="UP000593567"/>
    </source>
</evidence>
<dbReference type="PIRSF" id="PIRSF000525">
    <property type="entry name" value="SerC"/>
    <property type="match status" value="1"/>
</dbReference>
<dbReference type="GO" id="GO:0004648">
    <property type="term" value="F:O-phospho-L-serine:2-oxoglutarate aminotransferase activity"/>
    <property type="evidence" value="ECO:0007669"/>
    <property type="project" value="UniProtKB-EC"/>
</dbReference>
<dbReference type="HAMAP" id="MF_00160">
    <property type="entry name" value="SerC_aminotrans_5"/>
    <property type="match status" value="1"/>
</dbReference>
<dbReference type="EC" id="2.6.1.52" evidence="12"/>
<dbReference type="GO" id="GO:0005737">
    <property type="term" value="C:cytoplasm"/>
    <property type="evidence" value="ECO:0007669"/>
    <property type="project" value="TreeGrafter"/>
</dbReference>
<evidence type="ECO:0000256" key="6">
    <source>
        <dbReference type="ARBA" id="ARBA00022679"/>
    </source>
</evidence>
<dbReference type="InterPro" id="IPR015422">
    <property type="entry name" value="PyrdxlP-dep_Trfase_small"/>
</dbReference>
<keyword evidence="5 12" id="KW-0028">Amino-acid biosynthesis</keyword>
<proteinExistence type="inferred from homology"/>
<dbReference type="InterPro" id="IPR015421">
    <property type="entry name" value="PyrdxlP-dep_Trfase_major"/>
</dbReference>
<comment type="catalytic activity">
    <reaction evidence="10 12">
        <text>O-phospho-L-serine + 2-oxoglutarate = 3-phosphooxypyruvate + L-glutamate</text>
        <dbReference type="Rhea" id="RHEA:14329"/>
        <dbReference type="ChEBI" id="CHEBI:16810"/>
        <dbReference type="ChEBI" id="CHEBI:18110"/>
        <dbReference type="ChEBI" id="CHEBI:29985"/>
        <dbReference type="ChEBI" id="CHEBI:57524"/>
        <dbReference type="EC" id="2.6.1.52"/>
    </reaction>
</comment>
<dbReference type="Pfam" id="PF00266">
    <property type="entry name" value="Aminotran_5"/>
    <property type="match status" value="1"/>
</dbReference>
<dbReference type="InterPro" id="IPR000192">
    <property type="entry name" value="Aminotrans_V_dom"/>
</dbReference>
<dbReference type="FunFam" id="3.40.640.10:FF:000010">
    <property type="entry name" value="Phosphoserine aminotransferase"/>
    <property type="match status" value="1"/>
</dbReference>
<keyword evidence="8 12" id="KW-0718">Serine biosynthesis</keyword>
<feature type="domain" description="Aminotransferase class V" evidence="13">
    <location>
        <begin position="11"/>
        <end position="355"/>
    </location>
</feature>
<dbReference type="FunFam" id="3.90.1150.10:FF:000006">
    <property type="entry name" value="Phosphoserine aminotransferase"/>
    <property type="match status" value="1"/>
</dbReference>